<comment type="caution">
    <text evidence="2">The sequence shown here is derived from an EMBL/GenBank/DDBJ whole genome shotgun (WGS) entry which is preliminary data.</text>
</comment>
<organism evidence="2 3">
    <name type="scientific">Owenia fusiformis</name>
    <name type="common">Polychaete worm</name>
    <dbReference type="NCBI Taxonomy" id="6347"/>
    <lineage>
        <taxon>Eukaryota</taxon>
        <taxon>Metazoa</taxon>
        <taxon>Spiralia</taxon>
        <taxon>Lophotrochozoa</taxon>
        <taxon>Annelida</taxon>
        <taxon>Polychaeta</taxon>
        <taxon>Sedentaria</taxon>
        <taxon>Canalipalpata</taxon>
        <taxon>Sabellida</taxon>
        <taxon>Oweniida</taxon>
        <taxon>Oweniidae</taxon>
        <taxon>Owenia</taxon>
    </lineage>
</organism>
<dbReference type="InterPro" id="IPR051589">
    <property type="entry name" value="Sialate-O-sulfotransferase"/>
</dbReference>
<dbReference type="OrthoDB" id="5985073at2759"/>
<name>A0A8J1TR82_OWEFU</name>
<sequence length="156" mass="17827">QLYAKSRTLEALKYARDGGETHSSTLKKNNREIKCLTNSSRIPCQQLRFSRKALLKTALFSYPGSGNTWLRHLIQQITGFYTGSIYNDTILKKRGFPGEGHTGREVVVIKTHSRNLLTELYDRTIVIMRNPLHALYTNFQQGYKGHIGVISENTLR</sequence>
<comment type="similarity">
    <text evidence="1">Belongs to the WSCD family.</text>
</comment>
<dbReference type="EMBL" id="CAIIXF020000001">
    <property type="protein sequence ID" value="CAH1775991.1"/>
    <property type="molecule type" value="Genomic_DNA"/>
</dbReference>
<dbReference type="Proteomes" id="UP000749559">
    <property type="component" value="Unassembled WGS sequence"/>
</dbReference>
<feature type="non-terminal residue" evidence="2">
    <location>
        <position position="156"/>
    </location>
</feature>
<evidence type="ECO:0000313" key="2">
    <source>
        <dbReference type="EMBL" id="CAH1775991.1"/>
    </source>
</evidence>
<protein>
    <submittedName>
        <fullName evidence="2">Uncharacterized protein</fullName>
    </submittedName>
</protein>
<dbReference type="PANTHER" id="PTHR45964:SF5">
    <property type="entry name" value="WSCD FAMILY MEMBER CG9164"/>
    <property type="match status" value="1"/>
</dbReference>
<accession>A0A8J1TR82</accession>
<reference evidence="2" key="1">
    <citation type="submission" date="2022-03" db="EMBL/GenBank/DDBJ databases">
        <authorList>
            <person name="Martin C."/>
        </authorList>
    </citation>
    <scope>NUCLEOTIDE SEQUENCE</scope>
</reference>
<dbReference type="InterPro" id="IPR027417">
    <property type="entry name" value="P-loop_NTPase"/>
</dbReference>
<dbReference type="AlphaFoldDB" id="A0A8J1TR82"/>
<dbReference type="Gene3D" id="3.40.50.300">
    <property type="entry name" value="P-loop containing nucleotide triphosphate hydrolases"/>
    <property type="match status" value="1"/>
</dbReference>
<feature type="non-terminal residue" evidence="2">
    <location>
        <position position="1"/>
    </location>
</feature>
<evidence type="ECO:0000313" key="3">
    <source>
        <dbReference type="Proteomes" id="UP000749559"/>
    </source>
</evidence>
<evidence type="ECO:0000256" key="1">
    <source>
        <dbReference type="ARBA" id="ARBA00010236"/>
    </source>
</evidence>
<keyword evidence="3" id="KW-1185">Reference proteome</keyword>
<dbReference type="PANTHER" id="PTHR45964">
    <property type="entry name" value="WSCD FAMILY MEMBER CG9164"/>
    <property type="match status" value="1"/>
</dbReference>
<gene>
    <name evidence="2" type="ORF">OFUS_LOCUS3221</name>
</gene>
<proteinExistence type="inferred from homology"/>
<dbReference type="SUPFAM" id="SSF52540">
    <property type="entry name" value="P-loop containing nucleoside triphosphate hydrolases"/>
    <property type="match status" value="1"/>
</dbReference>